<proteinExistence type="predicted"/>
<dbReference type="InterPro" id="IPR011992">
    <property type="entry name" value="EF-hand-dom_pair"/>
</dbReference>
<comment type="caution">
    <text evidence="2">The sequence shown here is derived from an EMBL/GenBank/DDBJ whole genome shotgun (WGS) entry which is preliminary data.</text>
</comment>
<protein>
    <recommendedName>
        <fullName evidence="1">EF-hand domain-containing protein</fullName>
    </recommendedName>
</protein>
<dbReference type="SUPFAM" id="SSF47473">
    <property type="entry name" value="EF-hand"/>
    <property type="match status" value="4"/>
</dbReference>
<name>A0A8J8P3W3_HALGN</name>
<dbReference type="PANTHER" id="PTHR20875">
    <property type="entry name" value="EF-HAND CALCIUM-BINDING DOMAIN-CONTAINING PROTEIN 6-RELATED"/>
    <property type="match status" value="1"/>
</dbReference>
<dbReference type="Gene3D" id="1.10.238.10">
    <property type="entry name" value="EF-hand"/>
    <property type="match status" value="8"/>
</dbReference>
<feature type="domain" description="EF-hand" evidence="1">
    <location>
        <begin position="337"/>
        <end position="372"/>
    </location>
</feature>
<accession>A0A8J8P3W3</accession>
<gene>
    <name evidence="2" type="ORF">FGO68_gene15556</name>
</gene>
<evidence type="ECO:0000259" key="1">
    <source>
        <dbReference type="PROSITE" id="PS50222"/>
    </source>
</evidence>
<dbReference type="AlphaFoldDB" id="A0A8J8P3W3"/>
<sequence length="994" mass="115764">MVQAGLRLIIRFIIKWLIQVKQNKQFLFRSLRKQIKMITAGNETNSPFKTVNFRVTQGQSSYLGGFGITKPTGILNVELDVEKRMQSEVLKRQVRIKEFFHDFDRLRKGFVGEAGFRTCLGTLNIRLTEEEIKQLIAKYKIQDKEDLINYSQFCENIDRVFGEGVSPTEVIGGSKSTANFTNEEMEVMVATLTEMRRQIVSNRVLLKPSFQDFDRTKSCHVTAQQFERVLKNLSLHPAKEQVYDLIIRKYLDKGNQREVNYFAFCADVDRPEDMFPSLDGGKRLSPAAQPANKTASYFFAGTTKDINVLENRFLQAAVNIANDPSDVEQRLQAMVVMKRVRIEEFFKDFDKLRKGKVTVTQFKTVLSMLNFNLTDDEFQALADKYNADGHFNYAQFTHVINSAFTQKGIDKDPNATVKPVTKEDTYAARRKYLETTQEEEQQILSYIAQYQTAVINRRIHLKPQFQDFDITKCGHVTKSQFLRVLAQLGIYAPESILALILKRYMDKGNADEVNYVDFCNEVDTHEGIFGVGRSHNQSFDYYPRTQPRKVETDIVKLRPDDVDDVLARIRLFCKQQRTRVSEFFRDFDKLRSGFITESQFRIGLNMAKIVLSSSEFEQLVQHFKAPKEGRHVRWRDFSDSVDEVFTKKGLEKAVDLVLDDVRTQTFYGRSDATSQERQTAASVVNAFREWLQRNRLDPKSFFQDWDRHKHFKVSPKQFRQTLANLGFTMNDEELRSIVQIYGTDTNEVKYMEFINDGNPFRAQSAGDEARKTQYIGKVNVFEGETEFEKLIFKLKAQVKKDRIRLGEFFQDHDLLRKGTITSQKFRGVLYAQKIYLTNEEFEQLEKYFAVPGDSTKVNYVRFNETIEQIFTIKDLDKNPLKKTLEFNAPSILDPKNQLNPAEEEVLDGCLQRLGWFVRNKRLLIKPFFQDKDKSKSGFVANTRFRSIFDTMKLQISDEEYQVIFKRFQAKADNEVNYVEFDHVLRHYSGDHQPV</sequence>
<keyword evidence="3" id="KW-1185">Reference proteome</keyword>
<dbReference type="PROSITE" id="PS50222">
    <property type="entry name" value="EF_HAND_2"/>
    <property type="match status" value="1"/>
</dbReference>
<dbReference type="EMBL" id="RRYP01001885">
    <property type="protein sequence ID" value="TNV85375.1"/>
    <property type="molecule type" value="Genomic_DNA"/>
</dbReference>
<dbReference type="InterPro" id="IPR002048">
    <property type="entry name" value="EF_hand_dom"/>
</dbReference>
<dbReference type="InterPro" id="IPR052603">
    <property type="entry name" value="EFCB6"/>
</dbReference>
<dbReference type="SMART" id="SM00054">
    <property type="entry name" value="EFh"/>
    <property type="match status" value="5"/>
</dbReference>
<evidence type="ECO:0000313" key="3">
    <source>
        <dbReference type="Proteomes" id="UP000785679"/>
    </source>
</evidence>
<reference evidence="2" key="1">
    <citation type="submission" date="2019-06" db="EMBL/GenBank/DDBJ databases">
        <authorList>
            <person name="Zheng W."/>
        </authorList>
    </citation>
    <scope>NUCLEOTIDE SEQUENCE</scope>
    <source>
        <strain evidence="2">QDHG01</strain>
    </source>
</reference>
<dbReference type="OrthoDB" id="187808at2759"/>
<dbReference type="GO" id="GO:0005509">
    <property type="term" value="F:calcium ion binding"/>
    <property type="evidence" value="ECO:0007669"/>
    <property type="project" value="InterPro"/>
</dbReference>
<organism evidence="2 3">
    <name type="scientific">Halteria grandinella</name>
    <dbReference type="NCBI Taxonomy" id="5974"/>
    <lineage>
        <taxon>Eukaryota</taxon>
        <taxon>Sar</taxon>
        <taxon>Alveolata</taxon>
        <taxon>Ciliophora</taxon>
        <taxon>Intramacronucleata</taxon>
        <taxon>Spirotrichea</taxon>
        <taxon>Stichotrichia</taxon>
        <taxon>Sporadotrichida</taxon>
        <taxon>Halteriidae</taxon>
        <taxon>Halteria</taxon>
    </lineage>
</organism>
<dbReference type="Proteomes" id="UP000785679">
    <property type="component" value="Unassembled WGS sequence"/>
</dbReference>
<dbReference type="PANTHER" id="PTHR20875:SF0">
    <property type="entry name" value="GH12158P"/>
    <property type="match status" value="1"/>
</dbReference>
<evidence type="ECO:0000313" key="2">
    <source>
        <dbReference type="EMBL" id="TNV85375.1"/>
    </source>
</evidence>